<name>A0A838B6D9_9HYPH</name>
<feature type="non-terminal residue" evidence="2">
    <location>
        <position position="618"/>
    </location>
</feature>
<dbReference type="AlphaFoldDB" id="A0A838B6D9"/>
<gene>
    <name evidence="2" type="ORF">H0241_15450</name>
</gene>
<comment type="caution">
    <text evidence="2">The sequence shown here is derived from an EMBL/GenBank/DDBJ whole genome shotgun (WGS) entry which is preliminary data.</text>
</comment>
<feature type="domain" description="DUF5801" evidence="1">
    <location>
        <begin position="80"/>
        <end position="173"/>
    </location>
</feature>
<reference evidence="2 3" key="1">
    <citation type="submission" date="2020-07" db="EMBL/GenBank/DDBJ databases">
        <title>Definition of the novel symbiovar canariense within Mesorhizobium novociceri, a new species of genus Mesorhizobium nodulating Cicer canariense in the Caldera de Taburiente National Park (La Palma, Canary Islands).</title>
        <authorList>
            <person name="Leon-Barrios M."/>
            <person name="Perez-Yepez J."/>
            <person name="Flores-Felix J.D."/>
            <person name="Ramirez-Baena M.H."/>
            <person name="Pulido-Suarez L."/>
            <person name="Igual J.M."/>
            <person name="Velazquez E."/>
            <person name="Peix A."/>
        </authorList>
    </citation>
    <scope>NUCLEOTIDE SEQUENCE [LARGE SCALE GENOMIC DNA]</scope>
    <source>
        <strain evidence="2 3">CCANP35</strain>
    </source>
</reference>
<proteinExistence type="predicted"/>
<organism evidence="2 3">
    <name type="scientific">Mesorhizobium neociceri</name>
    <dbReference type="NCBI Taxonomy" id="1307853"/>
    <lineage>
        <taxon>Bacteria</taxon>
        <taxon>Pseudomonadati</taxon>
        <taxon>Pseudomonadota</taxon>
        <taxon>Alphaproteobacteria</taxon>
        <taxon>Hyphomicrobiales</taxon>
        <taxon>Phyllobacteriaceae</taxon>
        <taxon>Mesorhizobium</taxon>
    </lineage>
</organism>
<feature type="domain" description="DUF5801" evidence="1">
    <location>
        <begin position="424"/>
        <end position="559"/>
    </location>
</feature>
<sequence length="618" mass="63655">MTLGITAQDIIIDETTGLQQPSDIDPTGNTNATLLYLLTLGTALEVASQVDFVHATASAGETITAVVLAQNSDGDPFSTTDGVNSQIQTVDGNYVWLFQDSTDPNVVIGVIGTSDPTDEPDEGGSLAFSFGLDPTSATNGDLYLVQYVPLLHPDAGDPDDQIDLTDIVFASVTGTSVVNFSQLGDAPSGHNNWYILDADTASTQQILVTAHDNGVQTEVNVSTQGLGVASQDIRFGRDLQIDLITGGTQSAGKDFTDTPTAPDYGTHIENVSSAGFSVSQSTPTNSVADIEIHAYNNNDNAEGAGLPGDDNDAEIEITGVTFKLNGVDTTAAALGITVDLSGTGLILQDVGEGVTVDFTTAGGVGGTFDRFFIKNIDTEHDFFDVKEVHYGGEVTNAGNEEVGSFINFDDDGPTIDAIGTPPELTVDETNLAGDDSADFSTFFSSDAGADGDAISYALGISAITNDSGLTDTLTGEAVLLSVNLSGDVEGRTAGTDDLVFTVSVDAAGVVSLDQARAIIHADATDANDSRTLAAADLITLTATITDGDGDQATATHNIGQNLNFEDDGPTIDAIGTPPELTVDETNLAGDDSADFSTFFSSDAGADGDAISYALGISA</sequence>
<accession>A0A838B6D9</accession>
<protein>
    <recommendedName>
        <fullName evidence="1">DUF5801 domain-containing protein</fullName>
    </recommendedName>
</protein>
<dbReference type="RefSeq" id="WP_235984289.1">
    <property type="nucleotide sequence ID" value="NZ_JACDTY010000006.1"/>
</dbReference>
<evidence type="ECO:0000259" key="1">
    <source>
        <dbReference type="Pfam" id="PF19116"/>
    </source>
</evidence>
<dbReference type="Pfam" id="PF19116">
    <property type="entry name" value="DUF5801"/>
    <property type="match status" value="2"/>
</dbReference>
<dbReference type="Proteomes" id="UP000558284">
    <property type="component" value="Unassembled WGS sequence"/>
</dbReference>
<dbReference type="EMBL" id="JACDTY010000006">
    <property type="protein sequence ID" value="MBA1141647.1"/>
    <property type="molecule type" value="Genomic_DNA"/>
</dbReference>
<dbReference type="InterPro" id="IPR043824">
    <property type="entry name" value="DUF5801"/>
</dbReference>
<evidence type="ECO:0000313" key="3">
    <source>
        <dbReference type="Proteomes" id="UP000558284"/>
    </source>
</evidence>
<evidence type="ECO:0000313" key="2">
    <source>
        <dbReference type="EMBL" id="MBA1141647.1"/>
    </source>
</evidence>
<keyword evidence="3" id="KW-1185">Reference proteome</keyword>